<organism evidence="4 5">
    <name type="scientific">Lingula anatina</name>
    <name type="common">Brachiopod</name>
    <name type="synonym">Lingula unguis</name>
    <dbReference type="NCBI Taxonomy" id="7574"/>
    <lineage>
        <taxon>Eukaryota</taxon>
        <taxon>Metazoa</taxon>
        <taxon>Spiralia</taxon>
        <taxon>Lophotrochozoa</taxon>
        <taxon>Brachiopoda</taxon>
        <taxon>Linguliformea</taxon>
        <taxon>Lingulata</taxon>
        <taxon>Lingulida</taxon>
        <taxon>Linguloidea</taxon>
        <taxon>Lingulidae</taxon>
        <taxon>Lingula</taxon>
    </lineage>
</organism>
<dbReference type="SUPFAM" id="SSF82895">
    <property type="entry name" value="TSP-1 type 1 repeat"/>
    <property type="match status" value="4"/>
</dbReference>
<dbReference type="InterPro" id="IPR036383">
    <property type="entry name" value="TSP1_rpt_sf"/>
</dbReference>
<dbReference type="Pfam" id="PF00090">
    <property type="entry name" value="TSP_1"/>
    <property type="match status" value="4"/>
</dbReference>
<evidence type="ECO:0000313" key="4">
    <source>
        <dbReference type="Proteomes" id="UP000085678"/>
    </source>
</evidence>
<dbReference type="AlphaFoldDB" id="A0A2R2MQK8"/>
<evidence type="ECO:0000256" key="1">
    <source>
        <dbReference type="ARBA" id="ARBA00022737"/>
    </source>
</evidence>
<gene>
    <name evidence="5" type="primary">LOC106175347</name>
</gene>
<dbReference type="InParanoid" id="A0A2R2MQK8"/>
<keyword evidence="3" id="KW-0732">Signal</keyword>
<keyword evidence="1" id="KW-0677">Repeat</keyword>
<feature type="chain" id="PRO_5015197901" evidence="3">
    <location>
        <begin position="31"/>
        <end position="271"/>
    </location>
</feature>
<dbReference type="PANTHER" id="PTHR22906:SF21">
    <property type="entry name" value="SEMA DOMAIN-CONTAINING PROTEIN"/>
    <property type="match status" value="1"/>
</dbReference>
<dbReference type="Gene3D" id="2.20.100.10">
    <property type="entry name" value="Thrombospondin type-1 (TSP1) repeat"/>
    <property type="match status" value="4"/>
</dbReference>
<evidence type="ECO:0000256" key="2">
    <source>
        <dbReference type="ARBA" id="ARBA00023157"/>
    </source>
</evidence>
<dbReference type="PROSITE" id="PS50092">
    <property type="entry name" value="TSP1"/>
    <property type="match status" value="4"/>
</dbReference>
<dbReference type="InterPro" id="IPR000884">
    <property type="entry name" value="TSP1_rpt"/>
</dbReference>
<dbReference type="OrthoDB" id="6273859at2759"/>
<proteinExistence type="predicted"/>
<sequence>MMHLTKEQVLQCTCICLVCLACARAQVTLATTPKHPAEGQCEWKGWSPCSASCGGGIQARELDDCCHLCVTRVEARSCNQEDCSVSVNGYWGEWSGYGDCSATCGGGIQLRTRSCDRPSPTGQGRPCPGQSTEIRTCNEHGCPVNGNWSEWCECPSKCSVTCGGGVRTRTRVCSNPAPANGGADCVGPSQLEESCNTLPCGVDSRWSPWSKWSSCDRVSCTTVRTRTCLSLNPQSGHCFGQAYEKLPCAASCCFGTYRLGYSASPQAQCHL</sequence>
<dbReference type="FunFam" id="2.20.100.10:FF:000001">
    <property type="entry name" value="semaphorin-5A isoform X1"/>
    <property type="match status" value="2"/>
</dbReference>
<dbReference type="GeneID" id="106175347"/>
<keyword evidence="2" id="KW-1015">Disulfide bond</keyword>
<evidence type="ECO:0000313" key="5">
    <source>
        <dbReference type="RefSeq" id="XP_023932539.1"/>
    </source>
</evidence>
<dbReference type="KEGG" id="lak:106175347"/>
<protein>
    <submittedName>
        <fullName evidence="5">Coadhesin-like</fullName>
    </submittedName>
</protein>
<dbReference type="RefSeq" id="XP_023932539.1">
    <property type="nucleotide sequence ID" value="XM_024076771.1"/>
</dbReference>
<dbReference type="SMART" id="SM00209">
    <property type="entry name" value="TSP1"/>
    <property type="match status" value="4"/>
</dbReference>
<evidence type="ECO:0000256" key="3">
    <source>
        <dbReference type="SAM" id="SignalP"/>
    </source>
</evidence>
<dbReference type="PANTHER" id="PTHR22906">
    <property type="entry name" value="PROPERDIN"/>
    <property type="match status" value="1"/>
</dbReference>
<keyword evidence="4" id="KW-1185">Reference proteome</keyword>
<accession>A0A2R2MQK8</accession>
<name>A0A2R2MQK8_LINAN</name>
<dbReference type="PRINTS" id="PR01705">
    <property type="entry name" value="TSP1REPEAT"/>
</dbReference>
<dbReference type="Proteomes" id="UP000085678">
    <property type="component" value="Unplaced"/>
</dbReference>
<dbReference type="InterPro" id="IPR052065">
    <property type="entry name" value="Compl_asym_regulator"/>
</dbReference>
<reference evidence="5" key="1">
    <citation type="submission" date="2025-08" db="UniProtKB">
        <authorList>
            <consortium name="RefSeq"/>
        </authorList>
    </citation>
    <scope>IDENTIFICATION</scope>
    <source>
        <tissue evidence="5">Gonads</tissue>
    </source>
</reference>
<feature type="signal peptide" evidence="3">
    <location>
        <begin position="1"/>
        <end position="30"/>
    </location>
</feature>
<dbReference type="STRING" id="7574.A0A2R2MQK8"/>